<feature type="domain" description="Pyrroline-5-carboxylate reductase catalytic N-terminal" evidence="2">
    <location>
        <begin position="2"/>
        <end position="102"/>
    </location>
</feature>
<dbReference type="AlphaFoldDB" id="A0A832VX59"/>
<dbReference type="Proteomes" id="UP000600363">
    <property type="component" value="Unassembled WGS sequence"/>
</dbReference>
<dbReference type="GO" id="GO:0052851">
    <property type="term" value="F:ferric-chelate reductase (NADPH) activity"/>
    <property type="evidence" value="ECO:0007669"/>
    <property type="project" value="TreeGrafter"/>
</dbReference>
<dbReference type="RefSeq" id="WP_042685273.1">
    <property type="nucleotide sequence ID" value="NZ_DUIH01000009.1"/>
</dbReference>
<dbReference type="GO" id="GO:0016651">
    <property type="term" value="F:oxidoreductase activity, acting on NAD(P)H"/>
    <property type="evidence" value="ECO:0007669"/>
    <property type="project" value="InterPro"/>
</dbReference>
<reference evidence="3" key="1">
    <citation type="journal article" date="2020" name="bioRxiv">
        <title>A rank-normalized archaeal taxonomy based on genome phylogeny resolves widespread incomplete and uneven classifications.</title>
        <authorList>
            <person name="Rinke C."/>
            <person name="Chuvochina M."/>
            <person name="Mussig A.J."/>
            <person name="Chaumeil P.-A."/>
            <person name="Waite D.W."/>
            <person name="Whitman W.B."/>
            <person name="Parks D.H."/>
            <person name="Hugenholtz P."/>
        </authorList>
    </citation>
    <scope>NUCLEOTIDE SEQUENCE</scope>
    <source>
        <strain evidence="3">UBA12518</strain>
    </source>
</reference>
<name>A0A832VX59_9EURY</name>
<accession>A0A832VX59</accession>
<dbReference type="GO" id="GO:0015677">
    <property type="term" value="P:copper ion import"/>
    <property type="evidence" value="ECO:0007669"/>
    <property type="project" value="TreeGrafter"/>
</dbReference>
<dbReference type="PANTHER" id="PTHR14239:SF0">
    <property type="entry name" value="F420-DEPENDENT NADP REDUCTASE"/>
    <property type="match status" value="1"/>
</dbReference>
<evidence type="ECO:0000313" key="3">
    <source>
        <dbReference type="EMBL" id="HIH69453.1"/>
    </source>
</evidence>
<keyword evidence="1" id="KW-0560">Oxidoreductase</keyword>
<comment type="caution">
    <text evidence="3">The sequence shown here is derived from an EMBL/GenBank/DDBJ whole genome shotgun (WGS) entry which is preliminary data.</text>
</comment>
<dbReference type="GO" id="GO:0070967">
    <property type="term" value="F:coenzyme F420 binding"/>
    <property type="evidence" value="ECO:0007669"/>
    <property type="project" value="InterPro"/>
</dbReference>
<dbReference type="InterPro" id="IPR051267">
    <property type="entry name" value="STEAP_metalloreductase"/>
</dbReference>
<protein>
    <submittedName>
        <fullName evidence="3">NADPH-dependent F420 reductase</fullName>
    </submittedName>
</protein>
<dbReference type="InterPro" id="IPR028939">
    <property type="entry name" value="P5C_Rdtase_cat_N"/>
</dbReference>
<dbReference type="GO" id="GO:0006740">
    <property type="term" value="P:NADPH regeneration"/>
    <property type="evidence" value="ECO:0007669"/>
    <property type="project" value="InterPro"/>
</dbReference>
<dbReference type="EMBL" id="DUIH01000009">
    <property type="protein sequence ID" value="HIH69453.1"/>
    <property type="molecule type" value="Genomic_DNA"/>
</dbReference>
<dbReference type="InterPro" id="IPR010185">
    <property type="entry name" value="NpdG"/>
</dbReference>
<dbReference type="Pfam" id="PF03807">
    <property type="entry name" value="F420_oxidored"/>
    <property type="match status" value="1"/>
</dbReference>
<dbReference type="GO" id="GO:0050661">
    <property type="term" value="F:NADP binding"/>
    <property type="evidence" value="ECO:0007669"/>
    <property type="project" value="InterPro"/>
</dbReference>
<dbReference type="SUPFAM" id="SSF51735">
    <property type="entry name" value="NAD(P)-binding Rossmann-fold domains"/>
    <property type="match status" value="1"/>
</dbReference>
<evidence type="ECO:0000256" key="1">
    <source>
        <dbReference type="ARBA" id="ARBA00023002"/>
    </source>
</evidence>
<dbReference type="InterPro" id="IPR036291">
    <property type="entry name" value="NAD(P)-bd_dom_sf"/>
</dbReference>
<proteinExistence type="predicted"/>
<dbReference type="Gene3D" id="3.40.50.720">
    <property type="entry name" value="NAD(P)-binding Rossmann-like Domain"/>
    <property type="match status" value="1"/>
</dbReference>
<evidence type="ECO:0000313" key="4">
    <source>
        <dbReference type="Proteomes" id="UP000600363"/>
    </source>
</evidence>
<dbReference type="NCBIfam" id="TIGR01915">
    <property type="entry name" value="npdG"/>
    <property type="match status" value="1"/>
</dbReference>
<sequence>MKIALIGGTGGIGRGLAYRWSTKHEVIVGSRKIEKSKRACEDYKRCLEEAGITQCKLLTSTNSMAASEADVVLVCVPFEHVRDALEEVVDQLEGKVVISPVVPMRKEGERMVYEPPEEGSAAMFMRALLPESTSLAAAFHSVPAKKLADLRETRTYDVVVCGQERAKRVAFQLARDAEVLRALDGGGLENAHLVESLTPLLINIGKYNSLKNVGLRFISDHDTD</sequence>
<organism evidence="3 4">
    <name type="scientific">Methermicoccus shengliensis</name>
    <dbReference type="NCBI Taxonomy" id="660064"/>
    <lineage>
        <taxon>Archaea</taxon>
        <taxon>Methanobacteriati</taxon>
        <taxon>Methanobacteriota</taxon>
        <taxon>Stenosarchaea group</taxon>
        <taxon>Methanomicrobia</taxon>
        <taxon>Methanosarcinales</taxon>
        <taxon>Methermicoccaceae</taxon>
        <taxon>Methermicoccus</taxon>
    </lineage>
</organism>
<gene>
    <name evidence="3" type="primary">npdG</name>
    <name evidence="3" type="ORF">HA299_02350</name>
</gene>
<dbReference type="GO" id="GO:0005886">
    <property type="term" value="C:plasma membrane"/>
    <property type="evidence" value="ECO:0007669"/>
    <property type="project" value="TreeGrafter"/>
</dbReference>
<evidence type="ECO:0000259" key="2">
    <source>
        <dbReference type="Pfam" id="PF03807"/>
    </source>
</evidence>
<dbReference type="GO" id="GO:0008823">
    <property type="term" value="F:cupric reductase (NADH) activity"/>
    <property type="evidence" value="ECO:0007669"/>
    <property type="project" value="TreeGrafter"/>
</dbReference>
<dbReference type="PANTHER" id="PTHR14239">
    <property type="entry name" value="DUDULIN-RELATED"/>
    <property type="match status" value="1"/>
</dbReference>